<dbReference type="AlphaFoldDB" id="A0A7T7WJU3"/>
<name>A0A7T7WJU3_9GAMM</name>
<gene>
    <name evidence="1" type="ORF">IAQ69_03635</name>
</gene>
<protein>
    <submittedName>
        <fullName evidence="1">Alpha/beta hydrolase</fullName>
    </submittedName>
</protein>
<proteinExistence type="predicted"/>
<evidence type="ECO:0000313" key="2">
    <source>
        <dbReference type="Proteomes" id="UP000596079"/>
    </source>
</evidence>
<dbReference type="Proteomes" id="UP000596079">
    <property type="component" value="Chromosome"/>
</dbReference>
<evidence type="ECO:0000313" key="1">
    <source>
        <dbReference type="EMBL" id="QQN88785.1"/>
    </source>
</evidence>
<dbReference type="SUPFAM" id="SSF53474">
    <property type="entry name" value="alpha/beta-Hydrolases"/>
    <property type="match status" value="1"/>
</dbReference>
<reference evidence="1 2" key="1">
    <citation type="submission" date="2020-08" db="EMBL/GenBank/DDBJ databases">
        <title>Emergence of ISAba1-mediated novel tet(X) in Acinetobacter variabilis from a chicken farm.</title>
        <authorList>
            <person name="Peng K."/>
            <person name="Li R."/>
        </authorList>
    </citation>
    <scope>NUCLEOTIDE SEQUENCE [LARGE SCALE GENOMIC DNA]</scope>
    <source>
        <strain evidence="1 2">XM9F202-2</strain>
    </source>
</reference>
<keyword evidence="1" id="KW-0378">Hydrolase</keyword>
<sequence>MKILLISGWGLGTQVLNEFVQQLEEQLMPQHQIEVWDIFDPNNAAILAEKVQVAADKDVLIGWSLGGQLALLLANAIYQQIQVAKPVIACMSNPCFVVQENWSHAMPKVQYEQFKHAVMLQPQQALKRFCALVTLGSVAPRERAKHLQEQLVNIDLSYQQAHLYLLEQLNLVDILKGYPGKMLFINSENDMLVPCKIIQNIAHFNADHLNLVKISAAHDAVLFDTNLVIEPILQFLQKNR</sequence>
<dbReference type="Gene3D" id="3.40.50.1820">
    <property type="entry name" value="alpha/beta hydrolase"/>
    <property type="match status" value="1"/>
</dbReference>
<dbReference type="InterPro" id="IPR029058">
    <property type="entry name" value="AB_hydrolase_fold"/>
</dbReference>
<organism evidence="1 2">
    <name type="scientific">Acinetobacter variabilis</name>
    <dbReference type="NCBI Taxonomy" id="70346"/>
    <lineage>
        <taxon>Bacteria</taxon>
        <taxon>Pseudomonadati</taxon>
        <taxon>Pseudomonadota</taxon>
        <taxon>Gammaproteobacteria</taxon>
        <taxon>Moraxellales</taxon>
        <taxon>Moraxellaceae</taxon>
        <taxon>Acinetobacter</taxon>
    </lineage>
</organism>
<dbReference type="GO" id="GO:0016787">
    <property type="term" value="F:hydrolase activity"/>
    <property type="evidence" value="ECO:0007669"/>
    <property type="project" value="UniProtKB-KW"/>
</dbReference>
<dbReference type="RefSeq" id="WP_166135245.1">
    <property type="nucleotide sequence ID" value="NZ_CP060811.1"/>
</dbReference>
<dbReference type="EMBL" id="CP060811">
    <property type="protein sequence ID" value="QQN88785.1"/>
    <property type="molecule type" value="Genomic_DNA"/>
</dbReference>
<accession>A0A7T7WJU3</accession>